<evidence type="ECO:0000313" key="2">
    <source>
        <dbReference type="EMBL" id="OGY28318.1"/>
    </source>
</evidence>
<reference evidence="2 3" key="1">
    <citation type="journal article" date="2016" name="Nat. Commun.">
        <title>Thousands of microbial genomes shed light on interconnected biogeochemical processes in an aquifer system.</title>
        <authorList>
            <person name="Anantharaman K."/>
            <person name="Brown C.T."/>
            <person name="Hug L.A."/>
            <person name="Sharon I."/>
            <person name="Castelle C.J."/>
            <person name="Probst A.J."/>
            <person name="Thomas B.C."/>
            <person name="Singh A."/>
            <person name="Wilkins M.J."/>
            <person name="Karaoz U."/>
            <person name="Brodie E.L."/>
            <person name="Williams K.H."/>
            <person name="Hubbard S.S."/>
            <person name="Banfield J.F."/>
        </authorList>
    </citation>
    <scope>NUCLEOTIDE SEQUENCE [LARGE SCALE GENOMIC DNA]</scope>
</reference>
<sequence>MAFDTKEIELIRDKTQAFFDKLGFGVVAQINPNGPFFSPKLANTDEEGLAISIPGENLGLLIGFRGETLLALQTVLSLVLNKELSQKLGVKPPTRRFITLDVGDWRLAREEVLIDMAGRAIDKSLTTSSSVALPPLSSFERRIVHVYLSTLTGVEEWSEGEEPHRRIVIKAK</sequence>
<gene>
    <name evidence="2" type="ORF">A3J50_02130</name>
</gene>
<dbReference type="Proteomes" id="UP000177821">
    <property type="component" value="Unassembled WGS sequence"/>
</dbReference>
<dbReference type="PROSITE" id="PS51061">
    <property type="entry name" value="R3H"/>
    <property type="match status" value="1"/>
</dbReference>
<dbReference type="AlphaFoldDB" id="A0A1G1WKN3"/>
<dbReference type="InterPro" id="IPR036867">
    <property type="entry name" value="R3H_dom_sf"/>
</dbReference>
<dbReference type="Pfam" id="PF13083">
    <property type="entry name" value="KH_KhpA-B"/>
    <property type="match status" value="1"/>
</dbReference>
<feature type="domain" description="R3H" evidence="1">
    <location>
        <begin position="107"/>
        <end position="172"/>
    </location>
</feature>
<dbReference type="PANTHER" id="PTHR35800">
    <property type="entry name" value="PROTEIN JAG"/>
    <property type="match status" value="1"/>
</dbReference>
<dbReference type="Gene3D" id="3.30.1370.50">
    <property type="entry name" value="R3H-like domain"/>
    <property type="match status" value="1"/>
</dbReference>
<protein>
    <recommendedName>
        <fullName evidence="1">R3H domain-containing protein</fullName>
    </recommendedName>
</protein>
<dbReference type="Pfam" id="PF01424">
    <property type="entry name" value="R3H"/>
    <property type="match status" value="1"/>
</dbReference>
<dbReference type="SUPFAM" id="SSF82708">
    <property type="entry name" value="R3H domain"/>
    <property type="match status" value="1"/>
</dbReference>
<dbReference type="CDD" id="cd02644">
    <property type="entry name" value="R3H_jag"/>
    <property type="match status" value="1"/>
</dbReference>
<accession>A0A1G1WKN3</accession>
<evidence type="ECO:0000259" key="1">
    <source>
        <dbReference type="PROSITE" id="PS51061"/>
    </source>
</evidence>
<organism evidence="2 3">
    <name type="scientific">Candidatus Woykebacteria bacterium RIFCSPHIGHO2_02_FULL_43_16b</name>
    <dbReference type="NCBI Taxonomy" id="1802601"/>
    <lineage>
        <taxon>Bacteria</taxon>
        <taxon>Candidatus Woykeibacteriota</taxon>
    </lineage>
</organism>
<dbReference type="PANTHER" id="PTHR35800:SF1">
    <property type="entry name" value="RNA-BINDING PROTEIN KHPB"/>
    <property type="match status" value="1"/>
</dbReference>
<dbReference type="SMART" id="SM00393">
    <property type="entry name" value="R3H"/>
    <property type="match status" value="1"/>
</dbReference>
<dbReference type="Gene3D" id="3.30.300.20">
    <property type="match status" value="1"/>
</dbReference>
<dbReference type="InterPro" id="IPR034079">
    <property type="entry name" value="R3H_KhpB"/>
</dbReference>
<proteinExistence type="predicted"/>
<comment type="caution">
    <text evidence="2">The sequence shown here is derived from an EMBL/GenBank/DDBJ whole genome shotgun (WGS) entry which is preliminary data.</text>
</comment>
<name>A0A1G1WKN3_9BACT</name>
<evidence type="ECO:0000313" key="3">
    <source>
        <dbReference type="Proteomes" id="UP000177821"/>
    </source>
</evidence>
<dbReference type="EMBL" id="MHCX01000055">
    <property type="protein sequence ID" value="OGY28318.1"/>
    <property type="molecule type" value="Genomic_DNA"/>
</dbReference>
<dbReference type="GO" id="GO:0003723">
    <property type="term" value="F:RNA binding"/>
    <property type="evidence" value="ECO:0007669"/>
    <property type="project" value="InterPro"/>
</dbReference>
<dbReference type="InterPro" id="IPR001374">
    <property type="entry name" value="R3H_dom"/>
</dbReference>
<dbReference type="InterPro" id="IPR015946">
    <property type="entry name" value="KH_dom-like_a/b"/>
</dbReference>
<dbReference type="InterPro" id="IPR039247">
    <property type="entry name" value="KhpB"/>
</dbReference>